<evidence type="ECO:0000313" key="12">
    <source>
        <dbReference type="EMBL" id="WWC85862.1"/>
    </source>
</evidence>
<keyword evidence="3 10" id="KW-0328">Glycosyltransferase</keyword>
<feature type="coiled-coil region" evidence="11">
    <location>
        <begin position="164"/>
        <end position="194"/>
    </location>
</feature>
<dbReference type="GO" id="GO:0051072">
    <property type="term" value="P:4,6-pyruvylated galactose residue biosynthetic process"/>
    <property type="evidence" value="ECO:0007669"/>
    <property type="project" value="TreeGrafter"/>
</dbReference>
<dbReference type="Proteomes" id="UP001355207">
    <property type="component" value="Chromosome 1"/>
</dbReference>
<proteinExistence type="inferred from homology"/>
<keyword evidence="7 10" id="KW-1133">Transmembrane helix</keyword>
<evidence type="ECO:0000256" key="8">
    <source>
        <dbReference type="ARBA" id="ARBA00023034"/>
    </source>
</evidence>
<accession>A0AAX4JKC8</accession>
<dbReference type="EC" id="2.4.1.-" evidence="10"/>
<evidence type="ECO:0000313" key="13">
    <source>
        <dbReference type="Proteomes" id="UP001355207"/>
    </source>
</evidence>
<dbReference type="RefSeq" id="XP_066072625.1">
    <property type="nucleotide sequence ID" value="XM_066216528.1"/>
</dbReference>
<evidence type="ECO:0000256" key="10">
    <source>
        <dbReference type="RuleBase" id="RU363063"/>
    </source>
</evidence>
<comment type="similarity">
    <text evidence="2 10">Belongs to the glycosyltransferase 31 family.</text>
</comment>
<dbReference type="PANTHER" id="PTHR11214:SF351">
    <property type="entry name" value="BETA-1,3-GALACTOSYLTRANSFERASE PVG3"/>
    <property type="match status" value="1"/>
</dbReference>
<evidence type="ECO:0000256" key="2">
    <source>
        <dbReference type="ARBA" id="ARBA00008661"/>
    </source>
</evidence>
<sequence length="413" mass="47691">MSSLARFGEQNLRLRIRRPTTIILALFSIIILANIGYTLYPYSQVPSHHRYNAIFEKTPTWTHPLWQKIMYSPAGLIEAPPIIEGLRNAPWAGSWELPRLSVPKSSKNTTTTPALAMIHIFSMPNKKSRQRRNLIRKLNLLEAIPDEYKHLVEIKFVLGYDQSIKEYEEGYKTILEEEEEIQSESDRYRDLIRLRELEDGENMNKGKSWEWLRYVGREGGRRGWWVLKCDDDTLPLLPNLLPFLTSLDPSIPTYLGSALGRWPGHHYYFEGMMYGFSWGVVKTMAVADVPREIRNEDWDEDGRIGEAMFSLPLSPNIIPNSTYCSSFPDYDPILSIPPANPDPCTGLVRIDLASRIGMWREWLIDDEKTAVAWHGLKRDHDYISAYAQARDGFTNRNGNYKWEVPPVFEPLSG</sequence>
<dbReference type="InterPro" id="IPR002659">
    <property type="entry name" value="Glyco_trans_31"/>
</dbReference>
<dbReference type="GeneID" id="91091401"/>
<evidence type="ECO:0000256" key="6">
    <source>
        <dbReference type="ARBA" id="ARBA00022968"/>
    </source>
</evidence>
<dbReference type="GO" id="GO:0000139">
    <property type="term" value="C:Golgi membrane"/>
    <property type="evidence" value="ECO:0007669"/>
    <property type="project" value="UniProtKB-SubCell"/>
</dbReference>
<evidence type="ECO:0000256" key="9">
    <source>
        <dbReference type="ARBA" id="ARBA00023136"/>
    </source>
</evidence>
<keyword evidence="6 10" id="KW-0735">Signal-anchor</keyword>
<evidence type="ECO:0000256" key="7">
    <source>
        <dbReference type="ARBA" id="ARBA00022989"/>
    </source>
</evidence>
<dbReference type="Gene3D" id="3.90.550.50">
    <property type="match status" value="1"/>
</dbReference>
<comment type="subcellular location">
    <subcellularLocation>
        <location evidence="1 10">Golgi apparatus membrane</location>
        <topology evidence="1 10">Single-pass type II membrane protein</topology>
    </subcellularLocation>
</comment>
<dbReference type="PANTHER" id="PTHR11214">
    <property type="entry name" value="BETA-1,3-N-ACETYLGLUCOSAMINYLTRANSFERASE"/>
    <property type="match status" value="1"/>
</dbReference>
<evidence type="ECO:0000256" key="11">
    <source>
        <dbReference type="SAM" id="Coils"/>
    </source>
</evidence>
<name>A0AAX4JKC8_9TREE</name>
<dbReference type="AlphaFoldDB" id="A0AAX4JKC8"/>
<evidence type="ECO:0000256" key="4">
    <source>
        <dbReference type="ARBA" id="ARBA00022679"/>
    </source>
</evidence>
<keyword evidence="13" id="KW-1185">Reference proteome</keyword>
<gene>
    <name evidence="12" type="ORF">L201_000729</name>
</gene>
<keyword evidence="8 10" id="KW-0333">Golgi apparatus</keyword>
<dbReference type="EMBL" id="CP144098">
    <property type="protein sequence ID" value="WWC85862.1"/>
    <property type="molecule type" value="Genomic_DNA"/>
</dbReference>
<feature type="transmembrane region" description="Helical" evidence="10">
    <location>
        <begin position="21"/>
        <end position="40"/>
    </location>
</feature>
<keyword evidence="4" id="KW-0808">Transferase</keyword>
<keyword evidence="5 10" id="KW-0812">Transmembrane</keyword>
<protein>
    <recommendedName>
        <fullName evidence="10">Hexosyltransferase</fullName>
        <ecNumber evidence="10">2.4.1.-</ecNumber>
    </recommendedName>
</protein>
<organism evidence="12 13">
    <name type="scientific">Kwoniella dendrophila CBS 6074</name>
    <dbReference type="NCBI Taxonomy" id="1295534"/>
    <lineage>
        <taxon>Eukaryota</taxon>
        <taxon>Fungi</taxon>
        <taxon>Dikarya</taxon>
        <taxon>Basidiomycota</taxon>
        <taxon>Agaricomycotina</taxon>
        <taxon>Tremellomycetes</taxon>
        <taxon>Tremellales</taxon>
        <taxon>Cryptococcaceae</taxon>
        <taxon>Kwoniella</taxon>
    </lineage>
</organism>
<evidence type="ECO:0000256" key="3">
    <source>
        <dbReference type="ARBA" id="ARBA00022676"/>
    </source>
</evidence>
<keyword evidence="9 10" id="KW-0472">Membrane</keyword>
<dbReference type="GO" id="GO:0016758">
    <property type="term" value="F:hexosyltransferase activity"/>
    <property type="evidence" value="ECO:0007669"/>
    <property type="project" value="InterPro"/>
</dbReference>
<reference evidence="12 13" key="1">
    <citation type="submission" date="2024-01" db="EMBL/GenBank/DDBJ databases">
        <title>Comparative genomics of Cryptococcus and Kwoniella reveals pathogenesis evolution and contrasting modes of karyotype evolution via chromosome fusion or intercentromeric recombination.</title>
        <authorList>
            <person name="Coelho M.A."/>
            <person name="David-Palma M."/>
            <person name="Shea T."/>
            <person name="Bowers K."/>
            <person name="McGinley-Smith S."/>
            <person name="Mohammad A.W."/>
            <person name="Gnirke A."/>
            <person name="Yurkov A.M."/>
            <person name="Nowrousian M."/>
            <person name="Sun S."/>
            <person name="Cuomo C.A."/>
            <person name="Heitman J."/>
        </authorList>
    </citation>
    <scope>NUCLEOTIDE SEQUENCE [LARGE SCALE GENOMIC DNA]</scope>
    <source>
        <strain evidence="12 13">CBS 6074</strain>
    </source>
</reference>
<evidence type="ECO:0000256" key="1">
    <source>
        <dbReference type="ARBA" id="ARBA00004323"/>
    </source>
</evidence>
<evidence type="ECO:0000256" key="5">
    <source>
        <dbReference type="ARBA" id="ARBA00022692"/>
    </source>
</evidence>
<keyword evidence="11" id="KW-0175">Coiled coil</keyword>